<dbReference type="Proteomes" id="UP000198565">
    <property type="component" value="Unassembled WGS sequence"/>
</dbReference>
<dbReference type="InterPro" id="IPR000843">
    <property type="entry name" value="HTH_LacI"/>
</dbReference>
<dbReference type="CDD" id="cd06267">
    <property type="entry name" value="PBP1_LacI_sugar_binding-like"/>
    <property type="match status" value="1"/>
</dbReference>
<evidence type="ECO:0000313" key="6">
    <source>
        <dbReference type="Proteomes" id="UP000198565"/>
    </source>
</evidence>
<dbReference type="GO" id="GO:0000976">
    <property type="term" value="F:transcription cis-regulatory region binding"/>
    <property type="evidence" value="ECO:0007669"/>
    <property type="project" value="TreeGrafter"/>
</dbReference>
<dbReference type="InterPro" id="IPR010982">
    <property type="entry name" value="Lambda_DNA-bd_dom_sf"/>
</dbReference>
<dbReference type="EMBL" id="FOTR01000001">
    <property type="protein sequence ID" value="SFL45098.1"/>
    <property type="molecule type" value="Genomic_DNA"/>
</dbReference>
<dbReference type="InterPro" id="IPR028082">
    <property type="entry name" value="Peripla_BP_I"/>
</dbReference>
<keyword evidence="3" id="KW-0804">Transcription</keyword>
<evidence type="ECO:0000313" key="5">
    <source>
        <dbReference type="EMBL" id="SFL45098.1"/>
    </source>
</evidence>
<dbReference type="Gene3D" id="1.10.260.40">
    <property type="entry name" value="lambda repressor-like DNA-binding domains"/>
    <property type="match status" value="1"/>
</dbReference>
<dbReference type="SUPFAM" id="SSF47413">
    <property type="entry name" value="lambda repressor-like DNA-binding domains"/>
    <property type="match status" value="1"/>
</dbReference>
<dbReference type="AlphaFoldDB" id="A0A1I4HS39"/>
<dbReference type="Gene3D" id="3.40.50.2300">
    <property type="match status" value="2"/>
</dbReference>
<dbReference type="PROSITE" id="PS50932">
    <property type="entry name" value="HTH_LACI_2"/>
    <property type="match status" value="1"/>
</dbReference>
<protein>
    <submittedName>
        <fullName evidence="5">Transcriptional regulator, LacI family</fullName>
    </submittedName>
</protein>
<name>A0A1I4HS39_9BACI</name>
<evidence type="ECO:0000256" key="1">
    <source>
        <dbReference type="ARBA" id="ARBA00023015"/>
    </source>
</evidence>
<dbReference type="SUPFAM" id="SSF53822">
    <property type="entry name" value="Periplasmic binding protein-like I"/>
    <property type="match status" value="1"/>
</dbReference>
<accession>A0A1I4HS39</accession>
<dbReference type="Pfam" id="PF13377">
    <property type="entry name" value="Peripla_BP_3"/>
    <property type="match status" value="1"/>
</dbReference>
<feature type="domain" description="HTH lacI-type" evidence="4">
    <location>
        <begin position="6"/>
        <end position="60"/>
    </location>
</feature>
<dbReference type="SMART" id="SM00354">
    <property type="entry name" value="HTH_LACI"/>
    <property type="match status" value="1"/>
</dbReference>
<dbReference type="RefSeq" id="WP_091480936.1">
    <property type="nucleotide sequence ID" value="NZ_FOTR01000001.1"/>
</dbReference>
<evidence type="ECO:0000256" key="2">
    <source>
        <dbReference type="ARBA" id="ARBA00023125"/>
    </source>
</evidence>
<keyword evidence="2" id="KW-0238">DNA-binding</keyword>
<gene>
    <name evidence="5" type="ORF">SAMN04487943_101617</name>
</gene>
<sequence length="343" mass="38285">MKQKSITIYDIAKEAGVSSATVSRVIARNYPVSAKTRKKVLDLIDKYDYQPNAVARSLTKKETKMIGFVLPDITNPFFSQVFIEAEKYALTKGYTLILCNSMNTSEMESKYLKILSERQVEGIILMGGRINKKLPDAVEVSEVSQVLDKLPVMMINGKIDGLHCHSVRTDEAKGMELAVNHLVRQGHKKIGLIGGVNGITTTDIKVEAYRNLLLKYDLTFRDSWQIYSGFDVQTGEEAIDKLLMLNKDKLPTALIGINDLVIMGALKACRRKRIKPFDFVGFDNTDLAKNSSPEITSVSHPYSQLGEKAIDLLINASKSSNESKDILLDPYLEVRESCSITKL</sequence>
<dbReference type="STRING" id="334253.SAMN04487943_101617"/>
<keyword evidence="1" id="KW-0805">Transcription regulation</keyword>
<dbReference type="PROSITE" id="PS00356">
    <property type="entry name" value="HTH_LACI_1"/>
    <property type="match status" value="1"/>
</dbReference>
<organism evidence="5 6">
    <name type="scientific">Gracilibacillus orientalis</name>
    <dbReference type="NCBI Taxonomy" id="334253"/>
    <lineage>
        <taxon>Bacteria</taxon>
        <taxon>Bacillati</taxon>
        <taxon>Bacillota</taxon>
        <taxon>Bacilli</taxon>
        <taxon>Bacillales</taxon>
        <taxon>Bacillaceae</taxon>
        <taxon>Gracilibacillus</taxon>
    </lineage>
</organism>
<dbReference type="PANTHER" id="PTHR30146">
    <property type="entry name" value="LACI-RELATED TRANSCRIPTIONAL REPRESSOR"/>
    <property type="match status" value="1"/>
</dbReference>
<dbReference type="PRINTS" id="PR00036">
    <property type="entry name" value="HTHLACI"/>
</dbReference>
<evidence type="ECO:0000256" key="3">
    <source>
        <dbReference type="ARBA" id="ARBA00023163"/>
    </source>
</evidence>
<dbReference type="CDD" id="cd01392">
    <property type="entry name" value="HTH_LacI"/>
    <property type="match status" value="1"/>
</dbReference>
<evidence type="ECO:0000259" key="4">
    <source>
        <dbReference type="PROSITE" id="PS50932"/>
    </source>
</evidence>
<dbReference type="InterPro" id="IPR046335">
    <property type="entry name" value="LacI/GalR-like_sensor"/>
</dbReference>
<dbReference type="Pfam" id="PF00356">
    <property type="entry name" value="LacI"/>
    <property type="match status" value="1"/>
</dbReference>
<dbReference type="PANTHER" id="PTHR30146:SF150">
    <property type="entry name" value="ARABINOSE METABOLISM TRANSCRIPTIONAL REPRESSOR"/>
    <property type="match status" value="1"/>
</dbReference>
<dbReference type="OrthoDB" id="9796186at2"/>
<reference evidence="6" key="1">
    <citation type="submission" date="2016-10" db="EMBL/GenBank/DDBJ databases">
        <authorList>
            <person name="Varghese N."/>
            <person name="Submissions S."/>
        </authorList>
    </citation>
    <scope>NUCLEOTIDE SEQUENCE [LARGE SCALE GENOMIC DNA]</scope>
    <source>
        <strain evidence="6">CGMCC 1.4250</strain>
    </source>
</reference>
<dbReference type="GO" id="GO:0003700">
    <property type="term" value="F:DNA-binding transcription factor activity"/>
    <property type="evidence" value="ECO:0007669"/>
    <property type="project" value="TreeGrafter"/>
</dbReference>
<keyword evidence="6" id="KW-1185">Reference proteome</keyword>
<proteinExistence type="predicted"/>